<dbReference type="Pfam" id="PF14849">
    <property type="entry name" value="YidC_periplas"/>
    <property type="match status" value="1"/>
</dbReference>
<dbReference type="NCBIfam" id="NF002353">
    <property type="entry name" value="PRK01318.1-4"/>
    <property type="match status" value="1"/>
</dbReference>
<dbReference type="STRING" id="1029756.W911_02705"/>
<evidence type="ECO:0000256" key="13">
    <source>
        <dbReference type="HAMAP-Rule" id="MF_01810"/>
    </source>
</evidence>
<feature type="transmembrane region" description="Helical" evidence="13">
    <location>
        <begin position="454"/>
        <end position="474"/>
    </location>
</feature>
<dbReference type="InterPro" id="IPR001708">
    <property type="entry name" value="YidC/ALB3/OXA1/COX18"/>
</dbReference>
<dbReference type="CDD" id="cd20070">
    <property type="entry name" value="5TM_YidC_Alb3"/>
    <property type="match status" value="1"/>
</dbReference>
<dbReference type="Gene3D" id="2.70.98.90">
    <property type="match status" value="1"/>
</dbReference>
<dbReference type="CDD" id="cd19961">
    <property type="entry name" value="EcYidC-like_peri"/>
    <property type="match status" value="1"/>
</dbReference>
<proteinExistence type="inferred from homology"/>
<evidence type="ECO:0000256" key="7">
    <source>
        <dbReference type="ARBA" id="ARBA00022927"/>
    </source>
</evidence>
<dbReference type="AlphaFoldDB" id="V5SAV7"/>
<feature type="transmembrane region" description="Helical" evidence="13">
    <location>
        <begin position="549"/>
        <end position="574"/>
    </location>
</feature>
<feature type="transmembrane region" description="Helical" evidence="13">
    <location>
        <begin position="517"/>
        <end position="537"/>
    </location>
</feature>
<dbReference type="NCBIfam" id="TIGR03593">
    <property type="entry name" value="yidC_nterm"/>
    <property type="match status" value="1"/>
</dbReference>
<comment type="similarity">
    <text evidence="2 13">Belongs to the OXA1/ALB3/YidC family. Type 1 subfamily.</text>
</comment>
<gene>
    <name evidence="13" type="primary">yidC</name>
    <name evidence="17" type="ORF">W911_02705</name>
</gene>
<dbReference type="GO" id="GO:0051205">
    <property type="term" value="P:protein insertion into membrane"/>
    <property type="evidence" value="ECO:0007669"/>
    <property type="project" value="TreeGrafter"/>
</dbReference>
<keyword evidence="5 13" id="KW-1003">Cell membrane</keyword>
<dbReference type="PATRIC" id="fig|1029756.8.peg.571"/>
<dbReference type="GO" id="GO:0032977">
    <property type="term" value="F:membrane insertase activity"/>
    <property type="evidence" value="ECO:0007669"/>
    <property type="project" value="InterPro"/>
</dbReference>
<keyword evidence="10 13" id="KW-0143">Chaperone</keyword>
<dbReference type="HOGENOM" id="CLU_016535_1_0_5"/>
<evidence type="ECO:0000256" key="6">
    <source>
        <dbReference type="ARBA" id="ARBA00022692"/>
    </source>
</evidence>
<dbReference type="InterPro" id="IPR047196">
    <property type="entry name" value="YidC_ALB_C"/>
</dbReference>
<dbReference type="Pfam" id="PF02096">
    <property type="entry name" value="60KD_IMP"/>
    <property type="match status" value="1"/>
</dbReference>
<evidence type="ECO:0000256" key="5">
    <source>
        <dbReference type="ARBA" id="ARBA00022475"/>
    </source>
</evidence>
<evidence type="ECO:0000256" key="9">
    <source>
        <dbReference type="ARBA" id="ARBA00023136"/>
    </source>
</evidence>
<dbReference type="PANTHER" id="PTHR12428:SF65">
    <property type="entry name" value="CYTOCHROME C OXIDASE ASSEMBLY PROTEIN COX18, MITOCHONDRIAL"/>
    <property type="match status" value="1"/>
</dbReference>
<evidence type="ECO:0000256" key="4">
    <source>
        <dbReference type="ARBA" id="ARBA00022448"/>
    </source>
</evidence>
<evidence type="ECO:0000259" key="15">
    <source>
        <dbReference type="Pfam" id="PF02096"/>
    </source>
</evidence>
<dbReference type="PANTHER" id="PTHR12428">
    <property type="entry name" value="OXA1"/>
    <property type="match status" value="1"/>
</dbReference>
<evidence type="ECO:0000256" key="14">
    <source>
        <dbReference type="SAM" id="MobiDB-lite"/>
    </source>
</evidence>
<protein>
    <recommendedName>
        <fullName evidence="3 13">Membrane protein insertase YidC</fullName>
    </recommendedName>
    <alternativeName>
        <fullName evidence="12 13">Foldase YidC</fullName>
    </alternativeName>
    <alternativeName>
        <fullName evidence="11 13">Membrane integrase YidC</fullName>
    </alternativeName>
    <alternativeName>
        <fullName evidence="13">Membrane protein YidC</fullName>
    </alternativeName>
</protein>
<evidence type="ECO:0000256" key="11">
    <source>
        <dbReference type="ARBA" id="ARBA00033245"/>
    </source>
</evidence>
<feature type="transmembrane region" description="Helical" evidence="13">
    <location>
        <begin position="12"/>
        <end position="31"/>
    </location>
</feature>
<dbReference type="InterPro" id="IPR028053">
    <property type="entry name" value="Membr_insert_YidC_N"/>
</dbReference>
<keyword evidence="6 13" id="KW-0812">Transmembrane</keyword>
<reference evidence="17 18" key="1">
    <citation type="journal article" date="2014" name="Genome Announc.">
        <title>Complete Genome Sequence of Hyphomicrobium nitrativorans Strain NL23, a Denitrifying Bacterium Isolated from Biofilm of a Methanol-Fed Denitrification System Treating Seawater at the Montreal Biodome.</title>
        <authorList>
            <person name="Martineau C."/>
            <person name="Villeneuve C."/>
            <person name="Mauffrey F."/>
            <person name="Villemur R."/>
        </authorList>
    </citation>
    <scope>NUCLEOTIDE SEQUENCE [LARGE SCALE GENOMIC DNA]</scope>
    <source>
        <strain evidence="17">NL23</strain>
    </source>
</reference>
<accession>V5SAV7</accession>
<keyword evidence="18" id="KW-1185">Reference proteome</keyword>
<evidence type="ECO:0000256" key="1">
    <source>
        <dbReference type="ARBA" id="ARBA00004429"/>
    </source>
</evidence>
<keyword evidence="9 13" id="KW-0472">Membrane</keyword>
<dbReference type="HAMAP" id="MF_01810">
    <property type="entry name" value="YidC_type1"/>
    <property type="match status" value="1"/>
</dbReference>
<organism evidence="17 18">
    <name type="scientific">Hyphomicrobium nitrativorans NL23</name>
    <dbReference type="NCBI Taxonomy" id="1029756"/>
    <lineage>
        <taxon>Bacteria</taxon>
        <taxon>Pseudomonadati</taxon>
        <taxon>Pseudomonadota</taxon>
        <taxon>Alphaproteobacteria</taxon>
        <taxon>Hyphomicrobiales</taxon>
        <taxon>Hyphomicrobiaceae</taxon>
        <taxon>Hyphomicrobium</taxon>
    </lineage>
</organism>
<feature type="domain" description="Membrane insertase YidC N-terminal" evidence="16">
    <location>
        <begin position="94"/>
        <end position="380"/>
    </location>
</feature>
<comment type="subcellular location">
    <subcellularLocation>
        <location evidence="1">Cell inner membrane</location>
        <topology evidence="1">Multi-pass membrane protein</topology>
    </subcellularLocation>
    <subcellularLocation>
        <location evidence="13">Cell membrane</location>
        <topology evidence="13">Multi-pass membrane protein</topology>
    </subcellularLocation>
</comment>
<name>V5SAV7_9HYPH</name>
<dbReference type="EMBL" id="CP006912">
    <property type="protein sequence ID" value="AHB47567.1"/>
    <property type="molecule type" value="Genomic_DNA"/>
</dbReference>
<comment type="function">
    <text evidence="13">Required for the insertion and/or proper folding and/or complex formation of integral membrane proteins into the membrane. Involved in integration of membrane proteins that insert both dependently and independently of the Sec translocase complex, as well as at least some lipoproteins. Aids folding of multispanning membrane proteins.</text>
</comment>
<dbReference type="GO" id="GO:0005886">
    <property type="term" value="C:plasma membrane"/>
    <property type="evidence" value="ECO:0007669"/>
    <property type="project" value="UniProtKB-SubCell"/>
</dbReference>
<dbReference type="GO" id="GO:0015031">
    <property type="term" value="P:protein transport"/>
    <property type="evidence" value="ECO:0007669"/>
    <property type="project" value="UniProtKB-KW"/>
</dbReference>
<feature type="region of interest" description="Disordered" evidence="14">
    <location>
        <begin position="39"/>
        <end position="80"/>
    </location>
</feature>
<evidence type="ECO:0000256" key="2">
    <source>
        <dbReference type="ARBA" id="ARBA00010527"/>
    </source>
</evidence>
<dbReference type="InterPro" id="IPR019998">
    <property type="entry name" value="Membr_insert_YidC"/>
</dbReference>
<dbReference type="RefSeq" id="WP_023785966.1">
    <property type="nucleotide sequence ID" value="NC_022997.1"/>
</dbReference>
<evidence type="ECO:0000313" key="18">
    <source>
        <dbReference type="Proteomes" id="UP000018542"/>
    </source>
</evidence>
<evidence type="ECO:0000256" key="3">
    <source>
        <dbReference type="ARBA" id="ARBA00015325"/>
    </source>
</evidence>
<dbReference type="OrthoDB" id="9780552at2"/>
<evidence type="ECO:0000256" key="8">
    <source>
        <dbReference type="ARBA" id="ARBA00022989"/>
    </source>
</evidence>
<feature type="domain" description="Membrane insertase YidC/Oxa/ALB C-terminal" evidence="15">
    <location>
        <begin position="391"/>
        <end position="587"/>
    </location>
</feature>
<evidence type="ECO:0000256" key="12">
    <source>
        <dbReference type="ARBA" id="ARBA00033342"/>
    </source>
</evidence>
<evidence type="ECO:0000313" key="17">
    <source>
        <dbReference type="EMBL" id="AHB47567.1"/>
    </source>
</evidence>
<dbReference type="NCBIfam" id="TIGR03592">
    <property type="entry name" value="yidC_oxa1_cterm"/>
    <property type="match status" value="1"/>
</dbReference>
<dbReference type="PRINTS" id="PR01900">
    <property type="entry name" value="YIDCPROTEIN"/>
</dbReference>
<keyword evidence="8 13" id="KW-1133">Transmembrane helix</keyword>
<evidence type="ECO:0000256" key="10">
    <source>
        <dbReference type="ARBA" id="ARBA00023186"/>
    </source>
</evidence>
<feature type="transmembrane region" description="Helical" evidence="13">
    <location>
        <begin position="383"/>
        <end position="409"/>
    </location>
</feature>
<comment type="subunit">
    <text evidence="13">Interacts with the Sec translocase complex via SecD. Specifically interacts with transmembrane segments of nascent integral membrane proteins during membrane integration.</text>
</comment>
<dbReference type="InterPro" id="IPR028055">
    <property type="entry name" value="YidC/Oxa/ALB_C"/>
</dbReference>
<dbReference type="PRINTS" id="PR00701">
    <property type="entry name" value="60KDINNERMP"/>
</dbReference>
<keyword evidence="4 13" id="KW-0813">Transport</keyword>
<dbReference type="KEGG" id="hni:W911_02705"/>
<evidence type="ECO:0000259" key="16">
    <source>
        <dbReference type="Pfam" id="PF14849"/>
    </source>
</evidence>
<dbReference type="Proteomes" id="UP000018542">
    <property type="component" value="Chromosome"/>
</dbReference>
<sequence>MSQRQDDQRNLLIAVVLSVAVMLGWQLFYVGPQVKEHQEKQQRERVAEQQAEQKASRDAAQPGVARPSVGPGTQTALPVRPAGTRAEALGLSARLPIETPSITGSISLKGGLVDDIVLQNYRETVDPKSPHVVLFSPLGSPNAYFAEYGWQGAPGSQIALPDSETVWQAEANAKLTPQTPVTLTWVNGQGMVFKRTLAIDEHYMLTVTNAVENTTSGDVVLTPYARLYRFGTPRIEGFFIMHEGLIGVPGDAGLQEITYADVLEDGGGRSFDGKTGGWLGITDKYWAAALIPDQKQTYAGSFRGQRPAGPGSQEVFWTDYQQSPVIVSAGTTQTIEGHLFAGAKQVRKIEEYEANLGIEKFELLVDWGWFYFITKPLFYLLDWLYRLLGNFGLAIIGVTVLVKIAFFPLSNKSYVSMAKMKKLQPQMEQLRERYTDDKAKMQQELMELYKKEKINPLAGCLPILVQIPVFFALYKVLFVSIDMRHAPFFGWIQDLSAPDPTSIFNLFGLLPYSVPDFLMLGIWPVIMGITMWLQMQLNPPQPDPIQQKIFNWMPLVFTFLLAGFPAGLVIYWAWNNILSIVQQWYISSKQGVEIHLVDNIKRQFAGLGRLFGRKPKSESKG</sequence>
<keyword evidence="7 13" id="KW-0653">Protein transport</keyword>
<dbReference type="InterPro" id="IPR038221">
    <property type="entry name" value="YidC_periplasmic_sf"/>
</dbReference>